<feature type="domain" description="DUF512" evidence="2">
    <location>
        <begin position="253"/>
        <end position="378"/>
    </location>
</feature>
<dbReference type="Pfam" id="PF19238">
    <property type="entry name" value="Radical_SAM_2"/>
    <property type="match status" value="1"/>
</dbReference>
<dbReference type="Gene3D" id="3.20.20.70">
    <property type="entry name" value="Aldolase class I"/>
    <property type="match status" value="1"/>
</dbReference>
<dbReference type="SUPFAM" id="SSF102114">
    <property type="entry name" value="Radical SAM enzymes"/>
    <property type="match status" value="1"/>
</dbReference>
<protein>
    <submittedName>
        <fullName evidence="4">DUF512 domain-containing protein</fullName>
    </submittedName>
</protein>
<proteinExistence type="predicted"/>
<accession>A0ABU7R9L5</accession>
<reference evidence="4 5" key="1">
    <citation type="submission" date="2024-01" db="EMBL/GenBank/DDBJ databases">
        <title>Description of Olsenella sp. nov., isolated from pig feces.</title>
        <authorList>
            <person name="Chang Y.-H."/>
        </authorList>
    </citation>
    <scope>NUCLEOTIDE SEQUENCE [LARGE SCALE GENOMIC DNA]</scope>
    <source>
        <strain evidence="4 5">YH-ols2223</strain>
    </source>
</reference>
<dbReference type="InterPro" id="IPR007549">
    <property type="entry name" value="DUF512"/>
</dbReference>
<evidence type="ECO:0000259" key="2">
    <source>
        <dbReference type="Pfam" id="PF04459"/>
    </source>
</evidence>
<name>A0ABU7R9L5_9ACTN</name>
<evidence type="ECO:0000259" key="3">
    <source>
        <dbReference type="Pfam" id="PF19238"/>
    </source>
</evidence>
<feature type="compositionally biased region" description="Basic and acidic residues" evidence="1">
    <location>
        <begin position="1"/>
        <end position="10"/>
    </location>
</feature>
<feature type="region of interest" description="Disordered" evidence="1">
    <location>
        <begin position="1"/>
        <end position="30"/>
    </location>
</feature>
<keyword evidence="5" id="KW-1185">Reference proteome</keyword>
<dbReference type="Proteomes" id="UP001332931">
    <property type="component" value="Unassembled WGS sequence"/>
</dbReference>
<dbReference type="EMBL" id="JAZGJQ010000003">
    <property type="protein sequence ID" value="MEE6147294.1"/>
    <property type="molecule type" value="Genomic_DNA"/>
</dbReference>
<dbReference type="RefSeq" id="WP_330958056.1">
    <property type="nucleotide sequence ID" value="NZ_JAZGJQ010000003.1"/>
</dbReference>
<feature type="domain" description="DUF512" evidence="2">
    <location>
        <begin position="406"/>
        <end position="472"/>
    </location>
</feature>
<dbReference type="Pfam" id="PF04459">
    <property type="entry name" value="DUF512"/>
    <property type="match status" value="2"/>
</dbReference>
<sequence length="508" mass="54796">MAREGEKDVRPAPGAQGDVGASPRRADYASTRERRVGAWVAAVEEGSPAWEAGLEPSMRIDSVGGAPLRDIIDWRWEASDAVAELAVFDPATGEECACTLEREPGEDWGVEFEDVLFDGIRTCVNACQFCFMRMLPEDARASLTLRDDDYRLSFTQGNFVTLTNMTDEDVERVIAYRLEPMNVSIHAVTPEVRRSLIGPRAMRGIEVLERLCEAGIEVHGQIVLCAGINDGAELVRTLDWVEARRQITSLAIVPMGYTKYSKVFSRSFSEDVEASRAVVRLLEPYQARARAELGITRFQLSDEFYVDARLPVPAAETYDGYPQFYDGIGMLRSFLDEAAALAADDAAELARVARDLGSGGGRALLVVGEAALGAARDLCALWARALAAEPCGDGAQGAEKDGGHRALPVEPLAIRNDYYGGDVNVTGLIVSRDLLAQLPASLDGTLVVLPEAMFNFDRLTLDGDSEGHIAEEVARRGGVACVSETSPRALVAAVAAHADGLGPCAQTL</sequence>
<dbReference type="InterPro" id="IPR058240">
    <property type="entry name" value="rSAM_sf"/>
</dbReference>
<organism evidence="4 5">
    <name type="scientific">Olsenella absiana</name>
    <dbReference type="NCBI Taxonomy" id="3115222"/>
    <lineage>
        <taxon>Bacteria</taxon>
        <taxon>Bacillati</taxon>
        <taxon>Actinomycetota</taxon>
        <taxon>Coriobacteriia</taxon>
        <taxon>Coriobacteriales</taxon>
        <taxon>Atopobiaceae</taxon>
        <taxon>Olsenella</taxon>
    </lineage>
</organism>
<gene>
    <name evidence="4" type="ORF">VXJ25_04720</name>
</gene>
<dbReference type="SUPFAM" id="SSF50156">
    <property type="entry name" value="PDZ domain-like"/>
    <property type="match status" value="1"/>
</dbReference>
<dbReference type="Gene3D" id="2.30.42.10">
    <property type="match status" value="1"/>
</dbReference>
<feature type="domain" description="Putative radical SAM N-terminal" evidence="3">
    <location>
        <begin position="103"/>
        <end position="243"/>
    </location>
</feature>
<comment type="caution">
    <text evidence="4">The sequence shown here is derived from an EMBL/GenBank/DDBJ whole genome shotgun (WGS) entry which is preliminary data.</text>
</comment>
<evidence type="ECO:0000313" key="5">
    <source>
        <dbReference type="Proteomes" id="UP001332931"/>
    </source>
</evidence>
<evidence type="ECO:0000256" key="1">
    <source>
        <dbReference type="SAM" id="MobiDB-lite"/>
    </source>
</evidence>
<dbReference type="InterPro" id="IPR036034">
    <property type="entry name" value="PDZ_sf"/>
</dbReference>
<dbReference type="InterPro" id="IPR045375">
    <property type="entry name" value="Put_radical_SAM-like_N"/>
</dbReference>
<dbReference type="InterPro" id="IPR013785">
    <property type="entry name" value="Aldolase_TIM"/>
</dbReference>
<evidence type="ECO:0000313" key="4">
    <source>
        <dbReference type="EMBL" id="MEE6147294.1"/>
    </source>
</evidence>